<dbReference type="InterPro" id="IPR041920">
    <property type="entry name" value="ROS/MUCR_sf"/>
</dbReference>
<gene>
    <name evidence="3" type="ordered locus">GDI2884</name>
</gene>
<accession>A9HR22</accession>
<comment type="similarity">
    <text evidence="1">Belongs to the ros/MucR family.</text>
</comment>
<organism evidence="3 4">
    <name type="scientific">Gluconacetobacter diazotrophicus (strain ATCC 49037 / DSM 5601 / CCUG 37298 / CIP 103539 / LMG 7603 / PAl5)</name>
    <dbReference type="NCBI Taxonomy" id="272568"/>
    <lineage>
        <taxon>Bacteria</taxon>
        <taxon>Pseudomonadati</taxon>
        <taxon>Pseudomonadota</taxon>
        <taxon>Alphaproteobacteria</taxon>
        <taxon>Acetobacterales</taxon>
        <taxon>Acetobacteraceae</taxon>
        <taxon>Gluconacetobacter</taxon>
    </lineage>
</organism>
<keyword evidence="4" id="KW-1185">Reference proteome</keyword>
<feature type="region of interest" description="Disordered" evidence="2">
    <location>
        <begin position="97"/>
        <end position="149"/>
    </location>
</feature>
<name>A9HR22_GLUDA</name>
<dbReference type="GO" id="GO:0006355">
    <property type="term" value="P:regulation of DNA-templated transcription"/>
    <property type="evidence" value="ECO:0007669"/>
    <property type="project" value="InterPro"/>
</dbReference>
<proteinExistence type="inferred from homology"/>
<dbReference type="Proteomes" id="UP000001176">
    <property type="component" value="Chromosome"/>
</dbReference>
<evidence type="ECO:0000313" key="4">
    <source>
        <dbReference type="Proteomes" id="UP000001176"/>
    </source>
</evidence>
<reference evidence="3 4" key="1">
    <citation type="journal article" date="2009" name="BMC Genomics">
        <title>Complete genome sequence of the sugarcane nitrogen-fixing endophyte Gluconacetobacter diazotrophicus Pal5.</title>
        <authorList>
            <person name="Bertalan M."/>
            <person name="Albano R."/>
            <person name="Padua V."/>
            <person name="Rouws L."/>
            <person name="Rojas C."/>
            <person name="Hemerly A."/>
            <person name="Teixeira K."/>
            <person name="Schwab S."/>
            <person name="Araujo J."/>
            <person name="Oliveira A."/>
            <person name="Franca L."/>
            <person name="Magalhaes V."/>
            <person name="Alqueres S."/>
            <person name="Cardoso A."/>
            <person name="Almeida W."/>
            <person name="Loureiro M.M."/>
            <person name="Nogueira E."/>
            <person name="Cidade D."/>
            <person name="Oliveira D."/>
            <person name="Simao T."/>
            <person name="Macedo J."/>
            <person name="Valadao A."/>
            <person name="Dreschsel M."/>
            <person name="Freitas F."/>
            <person name="Vidal M."/>
            <person name="Guedes H."/>
            <person name="Rodrigues E."/>
            <person name="Meneses C."/>
            <person name="Brioso P."/>
            <person name="Pozzer L."/>
            <person name="Figueiredo D."/>
            <person name="Montano H."/>
            <person name="Junior J."/>
            <person name="Filho G."/>
            <person name="Flores V."/>
            <person name="Ferreira B."/>
            <person name="Branco A."/>
            <person name="Gonzalez P."/>
            <person name="Guillobel H."/>
            <person name="Lemos M."/>
            <person name="Seibel L."/>
            <person name="Macedo J."/>
            <person name="Alves-Ferreira M."/>
            <person name="Sachetto-Martins G."/>
            <person name="Coelho A."/>
            <person name="Santos E."/>
            <person name="Amaral G."/>
            <person name="Neves A."/>
            <person name="Pacheco A.B."/>
            <person name="Carvalho D."/>
            <person name="Lery L."/>
            <person name="Bisch P."/>
            <person name="Rossle S.C."/>
            <person name="Urmenyi T."/>
            <person name="Kruger W.V."/>
            <person name="Martins O."/>
            <person name="Baldani J.I."/>
            <person name="Ferreira P.C."/>
        </authorList>
    </citation>
    <scope>NUCLEOTIDE SEQUENCE [LARGE SCALE GENOMIC DNA]</scope>
    <source>
        <strain evidence="4">ATCC 49037 / DSM 5601 / CCUG 37298 / CIP 103539 / LMG 7603 / PAl5</strain>
    </source>
</reference>
<dbReference type="AlphaFoldDB" id="A9HR22"/>
<dbReference type="KEGG" id="gdi:GDI2884"/>
<evidence type="ECO:0000256" key="1">
    <source>
        <dbReference type="ARBA" id="ARBA00007031"/>
    </source>
</evidence>
<dbReference type="GO" id="GO:0008270">
    <property type="term" value="F:zinc ion binding"/>
    <property type="evidence" value="ECO:0007669"/>
    <property type="project" value="InterPro"/>
</dbReference>
<sequence length="149" mass="16164">MPNLIRAVYETLVSAGRPAESTNATAPTPAVPIKRSVFPDYIVCLEDGKKLKMLKRHLSSAYGMTPGQYRERWGLPADYPMVAPNYATRRSELARASGLGQKAGDDIGDAASAGTTEPPAERDVVTISNDPPSITVLPERRRGRRKTLA</sequence>
<dbReference type="Gene3D" id="1.10.10.1550">
    <property type="entry name" value="ROS/MUCR transcriptional regulator protein"/>
    <property type="match status" value="1"/>
</dbReference>
<dbReference type="InterPro" id="IPR008807">
    <property type="entry name" value="ROS_MUCR"/>
</dbReference>
<evidence type="ECO:0000313" key="3">
    <source>
        <dbReference type="EMBL" id="CAP56827.1"/>
    </source>
</evidence>
<dbReference type="EMBL" id="AM889285">
    <property type="protein sequence ID" value="CAP56827.1"/>
    <property type="molecule type" value="Genomic_DNA"/>
</dbReference>
<dbReference type="GO" id="GO:0003677">
    <property type="term" value="F:DNA binding"/>
    <property type="evidence" value="ECO:0007669"/>
    <property type="project" value="InterPro"/>
</dbReference>
<dbReference type="Pfam" id="PF05443">
    <property type="entry name" value="ROS_MUCR"/>
    <property type="match status" value="1"/>
</dbReference>
<evidence type="ECO:0000256" key="2">
    <source>
        <dbReference type="SAM" id="MobiDB-lite"/>
    </source>
</evidence>
<protein>
    <submittedName>
        <fullName evidence="3">Putative ROS/MUCR transcriptional regulator protein</fullName>
    </submittedName>
</protein>